<sequence>MNHSQTLPFLYRHFCTDLLQKIDKFAIFVQTCCKKLTGLPGRHLALCKLALGNNAWMLRMHSFDFLLLSCVCARM</sequence>
<dbReference type="Proteomes" id="UP000815325">
    <property type="component" value="Unassembled WGS sequence"/>
</dbReference>
<name>A0ABQ7GYX0_DUNSA</name>
<evidence type="ECO:0008006" key="3">
    <source>
        <dbReference type="Google" id="ProtNLM"/>
    </source>
</evidence>
<reference evidence="1" key="1">
    <citation type="submission" date="2017-08" db="EMBL/GenBank/DDBJ databases">
        <authorList>
            <person name="Polle J.E."/>
            <person name="Barry K."/>
            <person name="Cushman J."/>
            <person name="Schmutz J."/>
            <person name="Tran D."/>
            <person name="Hathwaick L.T."/>
            <person name="Yim W.C."/>
            <person name="Jenkins J."/>
            <person name="Mckie-Krisberg Z.M."/>
            <person name="Prochnik S."/>
            <person name="Lindquist E."/>
            <person name="Dockter R.B."/>
            <person name="Adam C."/>
            <person name="Molina H."/>
            <person name="Bunkerborg J."/>
            <person name="Jin E."/>
            <person name="Buchheim M."/>
            <person name="Magnuson J."/>
        </authorList>
    </citation>
    <scope>NUCLEOTIDE SEQUENCE</scope>
    <source>
        <strain evidence="1">CCAP 19/18</strain>
    </source>
</reference>
<evidence type="ECO:0000313" key="2">
    <source>
        <dbReference type="Proteomes" id="UP000815325"/>
    </source>
</evidence>
<proteinExistence type="predicted"/>
<organism evidence="1 2">
    <name type="scientific">Dunaliella salina</name>
    <name type="common">Green alga</name>
    <name type="synonym">Protococcus salinus</name>
    <dbReference type="NCBI Taxonomy" id="3046"/>
    <lineage>
        <taxon>Eukaryota</taxon>
        <taxon>Viridiplantae</taxon>
        <taxon>Chlorophyta</taxon>
        <taxon>core chlorophytes</taxon>
        <taxon>Chlorophyceae</taxon>
        <taxon>CS clade</taxon>
        <taxon>Chlamydomonadales</taxon>
        <taxon>Dunaliellaceae</taxon>
        <taxon>Dunaliella</taxon>
    </lineage>
</organism>
<dbReference type="EMBL" id="MU069532">
    <property type="protein sequence ID" value="KAF5839805.1"/>
    <property type="molecule type" value="Genomic_DNA"/>
</dbReference>
<evidence type="ECO:0000313" key="1">
    <source>
        <dbReference type="EMBL" id="KAF5839805.1"/>
    </source>
</evidence>
<protein>
    <recommendedName>
        <fullName evidence="3">Encoded protein</fullName>
    </recommendedName>
</protein>
<comment type="caution">
    <text evidence="1">The sequence shown here is derived from an EMBL/GenBank/DDBJ whole genome shotgun (WGS) entry which is preliminary data.</text>
</comment>
<accession>A0ABQ7GYX0</accession>
<gene>
    <name evidence="1" type="ORF">DUNSADRAFT_18568</name>
</gene>
<keyword evidence="2" id="KW-1185">Reference proteome</keyword>